<dbReference type="AlphaFoldDB" id="A0A151TWZ4"/>
<proteinExistence type="predicted"/>
<keyword evidence="2" id="KW-1185">Reference proteome</keyword>
<reference evidence="1 2" key="1">
    <citation type="journal article" date="2012" name="Nat. Biotechnol.">
        <title>Draft genome sequence of pigeonpea (Cajanus cajan), an orphan legume crop of resource-poor farmers.</title>
        <authorList>
            <person name="Varshney R.K."/>
            <person name="Chen W."/>
            <person name="Li Y."/>
            <person name="Bharti A.K."/>
            <person name="Saxena R.K."/>
            <person name="Schlueter J.A."/>
            <person name="Donoghue M.T."/>
            <person name="Azam S."/>
            <person name="Fan G."/>
            <person name="Whaley A.M."/>
            <person name="Farmer A.D."/>
            <person name="Sheridan J."/>
            <person name="Iwata A."/>
            <person name="Tuteja R."/>
            <person name="Penmetsa R.V."/>
            <person name="Wu W."/>
            <person name="Upadhyaya H.D."/>
            <person name="Yang S.P."/>
            <person name="Shah T."/>
            <person name="Saxena K.B."/>
            <person name="Michael T."/>
            <person name="McCombie W.R."/>
            <person name="Yang B."/>
            <person name="Zhang G."/>
            <person name="Yang H."/>
            <person name="Wang J."/>
            <person name="Spillane C."/>
            <person name="Cook D.R."/>
            <person name="May G.D."/>
            <person name="Xu X."/>
            <person name="Jackson S.A."/>
        </authorList>
    </citation>
    <scope>NUCLEOTIDE SEQUENCE [LARGE SCALE GENOMIC DNA]</scope>
    <source>
        <strain evidence="2">cv. Asha</strain>
    </source>
</reference>
<dbReference type="Gramene" id="C.cajan_10497.t">
    <property type="protein sequence ID" value="C.cajan_10497.t"/>
    <property type="gene ID" value="C.cajan_10497"/>
</dbReference>
<name>A0A151TWZ4_CAJCA</name>
<evidence type="ECO:0000313" key="1">
    <source>
        <dbReference type="EMBL" id="KYP71538.1"/>
    </source>
</evidence>
<organism evidence="1 2">
    <name type="scientific">Cajanus cajan</name>
    <name type="common">Pigeon pea</name>
    <name type="synonym">Cajanus indicus</name>
    <dbReference type="NCBI Taxonomy" id="3821"/>
    <lineage>
        <taxon>Eukaryota</taxon>
        <taxon>Viridiplantae</taxon>
        <taxon>Streptophyta</taxon>
        <taxon>Embryophyta</taxon>
        <taxon>Tracheophyta</taxon>
        <taxon>Spermatophyta</taxon>
        <taxon>Magnoliopsida</taxon>
        <taxon>eudicotyledons</taxon>
        <taxon>Gunneridae</taxon>
        <taxon>Pentapetalae</taxon>
        <taxon>rosids</taxon>
        <taxon>fabids</taxon>
        <taxon>Fabales</taxon>
        <taxon>Fabaceae</taxon>
        <taxon>Papilionoideae</taxon>
        <taxon>50 kb inversion clade</taxon>
        <taxon>NPAAA clade</taxon>
        <taxon>indigoferoid/millettioid clade</taxon>
        <taxon>Phaseoleae</taxon>
        <taxon>Cajanus</taxon>
    </lineage>
</organism>
<accession>A0A151TWZ4</accession>
<dbReference type="EMBL" id="CM003605">
    <property type="protein sequence ID" value="KYP71538.1"/>
    <property type="molecule type" value="Genomic_DNA"/>
</dbReference>
<protein>
    <submittedName>
        <fullName evidence="1">Uncharacterized protein</fullName>
    </submittedName>
</protein>
<sequence length="80" mass="9291">MAVTLVKVLRLVDSEKKLAMGYIYEAMDKAVHTKRWNRLEKKRLHDLVFVKYNQALHQGITLRMKLIQLVSMGLMTTMSG</sequence>
<gene>
    <name evidence="1" type="ORF">KK1_010801</name>
</gene>
<evidence type="ECO:0000313" key="2">
    <source>
        <dbReference type="Proteomes" id="UP000075243"/>
    </source>
</evidence>
<dbReference type="Proteomes" id="UP000075243">
    <property type="component" value="Chromosome 3"/>
</dbReference>